<keyword evidence="2" id="KW-1133">Transmembrane helix</keyword>
<dbReference type="EMBL" id="QKWJ01000001">
    <property type="protein sequence ID" value="RDK12354.1"/>
    <property type="molecule type" value="Genomic_DNA"/>
</dbReference>
<feature type="transmembrane region" description="Helical" evidence="2">
    <location>
        <begin position="323"/>
        <end position="342"/>
    </location>
</feature>
<proteinExistence type="predicted"/>
<feature type="coiled-coil region" evidence="1">
    <location>
        <begin position="212"/>
        <end position="239"/>
    </location>
</feature>
<keyword evidence="2" id="KW-0812">Transmembrane</keyword>
<evidence type="ECO:0000256" key="1">
    <source>
        <dbReference type="SAM" id="Coils"/>
    </source>
</evidence>
<keyword evidence="1" id="KW-0175">Coiled coil</keyword>
<evidence type="ECO:0000256" key="2">
    <source>
        <dbReference type="SAM" id="Phobius"/>
    </source>
</evidence>
<gene>
    <name evidence="3" type="ORF">DN412_00905</name>
</gene>
<dbReference type="Proteomes" id="UP000255165">
    <property type="component" value="Unassembled WGS sequence"/>
</dbReference>
<evidence type="ECO:0008006" key="5">
    <source>
        <dbReference type="Google" id="ProtNLM"/>
    </source>
</evidence>
<evidence type="ECO:0000313" key="4">
    <source>
        <dbReference type="Proteomes" id="UP000255165"/>
    </source>
</evidence>
<reference evidence="3 4" key="1">
    <citation type="submission" date="2018-06" db="EMBL/GenBank/DDBJ databases">
        <authorList>
            <person name="Feng T."/>
            <person name="Jeon C.O."/>
        </authorList>
    </citation>
    <scope>NUCLEOTIDE SEQUENCE [LARGE SCALE GENOMIC DNA]</scope>
    <source>
        <strain evidence="3 4">S23</strain>
    </source>
</reference>
<keyword evidence="2" id="KW-0472">Membrane</keyword>
<evidence type="ECO:0000313" key="3">
    <source>
        <dbReference type="EMBL" id="RDK12354.1"/>
    </source>
</evidence>
<protein>
    <recommendedName>
        <fullName evidence="5">Lipopolysaccharide biosynthesis protein</fullName>
    </recommendedName>
</protein>
<organism evidence="3 4">
    <name type="scientific">Cupriavidus lacunae</name>
    <dbReference type="NCBI Taxonomy" id="2666307"/>
    <lineage>
        <taxon>Bacteria</taxon>
        <taxon>Pseudomonadati</taxon>
        <taxon>Pseudomonadota</taxon>
        <taxon>Betaproteobacteria</taxon>
        <taxon>Burkholderiales</taxon>
        <taxon>Burkholderiaceae</taxon>
        <taxon>Cupriavidus</taxon>
    </lineage>
</organism>
<name>A0A370P3B8_9BURK</name>
<sequence length="364" mass="40442">MPVISVAVFFLLFQVLCRYQSEGFLRATRKLTEYNTQRASFADKNTLSQFLQAGKATHDPNAQYLLRSLDDRFLQTHVEVVLPYSKADLKYLNDIKNPIDPNLVGFSIKFAADMPADAVARVKLMGDYLKDTMLQQDLEEAIHQRAGEVKAKQQKIDNLLIKKRLDVEESIGKLNALKSIAAKYPEAAKLESRQLLASDGSSSKYLSPVMQLVGVESELADLRIELASLERDAAQNQLAHRFYLRAEELGASAKSGKALLDAFQTLKDGVFKDQNLDDDPVREVYNGIGLVIEDMRTKHLVNARFVSGPTLPDRRSGPGRATLLFLSLFSGGVLAAAGIFAWEWLRKGKAKVVANDFHGAELQA</sequence>
<keyword evidence="4" id="KW-1185">Reference proteome</keyword>
<comment type="caution">
    <text evidence="3">The sequence shown here is derived from an EMBL/GenBank/DDBJ whole genome shotgun (WGS) entry which is preliminary data.</text>
</comment>
<dbReference type="AlphaFoldDB" id="A0A370P3B8"/>
<accession>A0A370P3B8</accession>